<keyword evidence="2" id="KW-0472">Membrane</keyword>
<feature type="compositionally biased region" description="Basic and acidic residues" evidence="1">
    <location>
        <begin position="80"/>
        <end position="89"/>
    </location>
</feature>
<dbReference type="AlphaFoldDB" id="A0AA88N1A8"/>
<evidence type="ECO:0000313" key="4">
    <source>
        <dbReference type="Proteomes" id="UP001187415"/>
    </source>
</evidence>
<keyword evidence="4" id="KW-1185">Reference proteome</keyword>
<evidence type="ECO:0000256" key="1">
    <source>
        <dbReference type="SAM" id="MobiDB-lite"/>
    </source>
</evidence>
<gene>
    <name evidence="3" type="ORF">Q5P01_008769</name>
</gene>
<name>A0AA88N1A8_CHASR</name>
<proteinExistence type="predicted"/>
<keyword evidence="2" id="KW-0812">Transmembrane</keyword>
<dbReference type="Proteomes" id="UP001187415">
    <property type="component" value="Unassembled WGS sequence"/>
</dbReference>
<keyword evidence="2" id="KW-1133">Transmembrane helix</keyword>
<feature type="region of interest" description="Disordered" evidence="1">
    <location>
        <begin position="49"/>
        <end position="97"/>
    </location>
</feature>
<comment type="caution">
    <text evidence="3">The sequence shown here is derived from an EMBL/GenBank/DDBJ whole genome shotgun (WGS) entry which is preliminary data.</text>
</comment>
<reference evidence="3" key="1">
    <citation type="submission" date="2023-07" db="EMBL/GenBank/DDBJ databases">
        <title>Chromosome-level Genome Assembly of Striped Snakehead (Channa striata).</title>
        <authorList>
            <person name="Liu H."/>
        </authorList>
    </citation>
    <scope>NUCLEOTIDE SEQUENCE</scope>
    <source>
        <strain evidence="3">Gz</strain>
        <tissue evidence="3">Muscle</tissue>
    </source>
</reference>
<evidence type="ECO:0000256" key="2">
    <source>
        <dbReference type="SAM" id="Phobius"/>
    </source>
</evidence>
<sequence>MVMTLRYRLNRQKFYKLPPTTSGGAACYVLAVVVVLTVKRHLPAAVRLCRRGDSQLPPPPSRPPGAWSHPPQLQQTSVCDRTRNSERTRRSQSPRVRTLVSGRRLCCELTKGWNFGAGGGGSSALDGASRAAGAT</sequence>
<dbReference type="EMBL" id="JAUPFM010000006">
    <property type="protein sequence ID" value="KAK2848935.1"/>
    <property type="molecule type" value="Genomic_DNA"/>
</dbReference>
<accession>A0AA88N1A8</accession>
<evidence type="ECO:0000313" key="3">
    <source>
        <dbReference type="EMBL" id="KAK2848935.1"/>
    </source>
</evidence>
<protein>
    <submittedName>
        <fullName evidence="3">Uncharacterized protein</fullName>
    </submittedName>
</protein>
<organism evidence="3 4">
    <name type="scientific">Channa striata</name>
    <name type="common">Snakehead murrel</name>
    <name type="synonym">Ophicephalus striatus</name>
    <dbReference type="NCBI Taxonomy" id="64152"/>
    <lineage>
        <taxon>Eukaryota</taxon>
        <taxon>Metazoa</taxon>
        <taxon>Chordata</taxon>
        <taxon>Craniata</taxon>
        <taxon>Vertebrata</taxon>
        <taxon>Euteleostomi</taxon>
        <taxon>Actinopterygii</taxon>
        <taxon>Neopterygii</taxon>
        <taxon>Teleostei</taxon>
        <taxon>Neoteleostei</taxon>
        <taxon>Acanthomorphata</taxon>
        <taxon>Anabantaria</taxon>
        <taxon>Anabantiformes</taxon>
        <taxon>Channoidei</taxon>
        <taxon>Channidae</taxon>
        <taxon>Channa</taxon>
    </lineage>
</organism>
<dbReference type="PROSITE" id="PS51257">
    <property type="entry name" value="PROKAR_LIPOPROTEIN"/>
    <property type="match status" value="1"/>
</dbReference>
<feature type="transmembrane region" description="Helical" evidence="2">
    <location>
        <begin position="20"/>
        <end position="38"/>
    </location>
</feature>